<reference evidence="4 5" key="1">
    <citation type="journal article" date="2016" name="ISME J.">
        <title>Chasing the elusive Euryarchaeota class WSA2: genomes reveal a uniquely fastidious methyl-reducing methanogen.</title>
        <authorList>
            <person name="Nobu M.K."/>
            <person name="Narihiro T."/>
            <person name="Kuroda K."/>
            <person name="Mei R."/>
            <person name="Liu W.T."/>
        </authorList>
    </citation>
    <scope>NUCLEOTIDE SEQUENCE [LARGE SCALE GENOMIC DNA]</scope>
    <source>
        <strain evidence="1">B03fssc0709_Meth_Bin005</strain>
        <strain evidence="2">B15fssc0709_Meth_Bin003</strain>
        <strain evidence="3">BMIXfssc0709_Meth_Bin006</strain>
    </source>
</reference>
<organism evidence="1 5">
    <name type="scientific">Candidatus Methanofastidiosum methylothiophilum</name>
    <dbReference type="NCBI Taxonomy" id="1705564"/>
    <lineage>
        <taxon>Archaea</taxon>
        <taxon>Methanobacteriati</taxon>
        <taxon>Methanobacteriota</taxon>
        <taxon>Stenosarchaea group</taxon>
        <taxon>Candidatus Methanofastidiosia</taxon>
        <taxon>Candidatus Methanofastidiosales</taxon>
        <taxon>Candidatus Methanofastidiosaceae</taxon>
        <taxon>Candidatus Methanofastidiosum</taxon>
    </lineage>
</organism>
<sequence length="75" mass="8513">MKSLGRVMHSIGPLFILRSKKIKIRDIGAEAYIGDKKIGKIIELFGPVDDPYVKIVSRRDLKDRKSFVGKDVSIR</sequence>
<accession>A0A150IL02</accession>
<proteinExistence type="predicted"/>
<evidence type="ECO:0000313" key="4">
    <source>
        <dbReference type="Proteomes" id="UP000091929"/>
    </source>
</evidence>
<evidence type="ECO:0000313" key="1">
    <source>
        <dbReference type="EMBL" id="KYC45627.1"/>
    </source>
</evidence>
<dbReference type="Proteomes" id="UP000092401">
    <property type="component" value="Unassembled WGS sequence"/>
</dbReference>
<dbReference type="EMBL" id="LNJC01000012">
    <property type="protein sequence ID" value="KYC50521.1"/>
    <property type="molecule type" value="Genomic_DNA"/>
</dbReference>
<dbReference type="Proteomes" id="UP000091929">
    <property type="component" value="Unassembled WGS sequence"/>
</dbReference>
<protein>
    <submittedName>
        <fullName evidence="1">H/ACA RNA-protein complex component Gar1</fullName>
    </submittedName>
</protein>
<gene>
    <name evidence="1" type="ORF">APG10_00701</name>
    <name evidence="2" type="ORF">APG11_00919</name>
    <name evidence="3" type="ORF">APG12_00758</name>
</gene>
<evidence type="ECO:0000313" key="2">
    <source>
        <dbReference type="EMBL" id="KYC47750.1"/>
    </source>
</evidence>
<dbReference type="InterPro" id="IPR038664">
    <property type="entry name" value="Gar1/Naf1_Cbf5-bd_sf"/>
</dbReference>
<dbReference type="SUPFAM" id="SSF50447">
    <property type="entry name" value="Translation proteins"/>
    <property type="match status" value="1"/>
</dbReference>
<accession>A0A150IZW2</accession>
<evidence type="ECO:0000313" key="3">
    <source>
        <dbReference type="EMBL" id="KYC50521.1"/>
    </source>
</evidence>
<dbReference type="InterPro" id="IPR007504">
    <property type="entry name" value="H/ACA_rnp_Gar1/Naf1"/>
</dbReference>
<name>A0A150IL02_9EURY</name>
<dbReference type="GO" id="GO:0001522">
    <property type="term" value="P:pseudouridine synthesis"/>
    <property type="evidence" value="ECO:0007669"/>
    <property type="project" value="InterPro"/>
</dbReference>
<dbReference type="GO" id="GO:0042254">
    <property type="term" value="P:ribosome biogenesis"/>
    <property type="evidence" value="ECO:0007669"/>
    <property type="project" value="InterPro"/>
</dbReference>
<comment type="caution">
    <text evidence="1">The sequence shown here is derived from an EMBL/GenBank/DDBJ whole genome shotgun (WGS) entry which is preliminary data.</text>
</comment>
<dbReference type="Pfam" id="PF04410">
    <property type="entry name" value="Gar1"/>
    <property type="match status" value="1"/>
</dbReference>
<dbReference type="EMBL" id="LNGF01000017">
    <property type="protein sequence ID" value="KYC47750.1"/>
    <property type="molecule type" value="Genomic_DNA"/>
</dbReference>
<accession>A0A150IS01</accession>
<dbReference type="AlphaFoldDB" id="A0A150IL02"/>
<dbReference type="Gene3D" id="2.40.10.230">
    <property type="entry name" value="Probable tRNA pseudouridine synthase domain"/>
    <property type="match status" value="1"/>
</dbReference>
<evidence type="ECO:0000313" key="5">
    <source>
        <dbReference type="Proteomes" id="UP000092401"/>
    </source>
</evidence>
<dbReference type="EMBL" id="LNGE01000014">
    <property type="protein sequence ID" value="KYC45627.1"/>
    <property type="molecule type" value="Genomic_DNA"/>
</dbReference>
<dbReference type="Proteomes" id="UP000092403">
    <property type="component" value="Unassembled WGS sequence"/>
</dbReference>
<dbReference type="InterPro" id="IPR009000">
    <property type="entry name" value="Transl_B-barrel_sf"/>
</dbReference>